<dbReference type="Gene3D" id="3.40.50.720">
    <property type="entry name" value="NAD(P)-binding Rossmann-like Domain"/>
    <property type="match status" value="1"/>
</dbReference>
<organism evidence="3 4">
    <name type="scientific">Pseudoalteromonas espejiana</name>
    <dbReference type="NCBI Taxonomy" id="28107"/>
    <lineage>
        <taxon>Bacteria</taxon>
        <taxon>Pseudomonadati</taxon>
        <taxon>Pseudomonadota</taxon>
        <taxon>Gammaproteobacteria</taxon>
        <taxon>Alteromonadales</taxon>
        <taxon>Pseudoalteromonadaceae</taxon>
        <taxon>Pseudoalteromonas</taxon>
    </lineage>
</organism>
<name>A0A510XQM9_9GAMM</name>
<dbReference type="FunFam" id="3.40.50.720:FF:000173">
    <property type="entry name" value="3-oxoacyl-[acyl-carrier protein] reductase"/>
    <property type="match status" value="1"/>
</dbReference>
<comment type="similarity">
    <text evidence="1">Belongs to the short-chain dehydrogenases/reductases (SDR) family.</text>
</comment>
<dbReference type="GO" id="GO:0016616">
    <property type="term" value="F:oxidoreductase activity, acting on the CH-OH group of donors, NAD or NADP as acceptor"/>
    <property type="evidence" value="ECO:0007669"/>
    <property type="project" value="TreeGrafter"/>
</dbReference>
<comment type="caution">
    <text evidence="3">The sequence shown here is derived from an EMBL/GenBank/DDBJ whole genome shotgun (WGS) entry which is preliminary data.</text>
</comment>
<dbReference type="Proteomes" id="UP000321419">
    <property type="component" value="Unassembled WGS sequence"/>
</dbReference>
<accession>A0A510XQM9</accession>
<dbReference type="OrthoDB" id="9804774at2"/>
<dbReference type="EMBL" id="BJUM01000002">
    <property type="protein sequence ID" value="GEK53335.1"/>
    <property type="molecule type" value="Genomic_DNA"/>
</dbReference>
<keyword evidence="4" id="KW-1185">Reference proteome</keyword>
<keyword evidence="2" id="KW-0560">Oxidoreductase</keyword>
<evidence type="ECO:0000313" key="4">
    <source>
        <dbReference type="Proteomes" id="UP000321419"/>
    </source>
</evidence>
<dbReference type="InterPro" id="IPR002347">
    <property type="entry name" value="SDR_fam"/>
</dbReference>
<dbReference type="RefSeq" id="WP_089348307.1">
    <property type="nucleotide sequence ID" value="NZ_BJUM01000002.1"/>
</dbReference>
<evidence type="ECO:0000256" key="2">
    <source>
        <dbReference type="ARBA" id="ARBA00023002"/>
    </source>
</evidence>
<dbReference type="AlphaFoldDB" id="A0A510XQM9"/>
<dbReference type="PANTHER" id="PTHR42760">
    <property type="entry name" value="SHORT-CHAIN DEHYDROGENASES/REDUCTASES FAMILY MEMBER"/>
    <property type="match status" value="1"/>
</dbReference>
<reference evidence="3 4" key="1">
    <citation type="submission" date="2019-07" db="EMBL/GenBank/DDBJ databases">
        <title>Whole genome shotgun sequence of Pseudoalteromonas espejiana NBRC 102222.</title>
        <authorList>
            <person name="Hosoyama A."/>
            <person name="Uohara A."/>
            <person name="Ohji S."/>
            <person name="Ichikawa N."/>
        </authorList>
    </citation>
    <scope>NUCLEOTIDE SEQUENCE [LARGE SCALE GENOMIC DNA]</scope>
    <source>
        <strain evidence="3 4">NBRC 102222</strain>
    </source>
</reference>
<dbReference type="GO" id="GO:0048038">
    <property type="term" value="F:quinone binding"/>
    <property type="evidence" value="ECO:0007669"/>
    <property type="project" value="TreeGrafter"/>
</dbReference>
<gene>
    <name evidence="3" type="primary">fabG</name>
    <name evidence="3" type="ORF">PES01_01800</name>
</gene>
<dbReference type="GO" id="GO:0006633">
    <property type="term" value="P:fatty acid biosynthetic process"/>
    <property type="evidence" value="ECO:0007669"/>
    <property type="project" value="TreeGrafter"/>
</dbReference>
<protein>
    <submittedName>
        <fullName evidence="3">3-oxoacyl-ACP reductase</fullName>
    </submittedName>
</protein>
<evidence type="ECO:0000313" key="3">
    <source>
        <dbReference type="EMBL" id="GEK53335.1"/>
    </source>
</evidence>
<evidence type="ECO:0000256" key="1">
    <source>
        <dbReference type="ARBA" id="ARBA00006484"/>
    </source>
</evidence>
<dbReference type="PRINTS" id="PR00081">
    <property type="entry name" value="GDHRDH"/>
</dbReference>
<dbReference type="PANTHER" id="PTHR42760:SF133">
    <property type="entry name" value="3-OXOACYL-[ACYL-CARRIER-PROTEIN] REDUCTASE"/>
    <property type="match status" value="1"/>
</dbReference>
<dbReference type="InterPro" id="IPR036291">
    <property type="entry name" value="NAD(P)-bd_dom_sf"/>
</dbReference>
<dbReference type="Pfam" id="PF13561">
    <property type="entry name" value="adh_short_C2"/>
    <property type="match status" value="1"/>
</dbReference>
<sequence length="248" mass="26361">MNKTATYTLITGANSGIGYATASNLVAQHKAVILVARNAEKLNMAREQLLLSYPMANILTEITDLGDSADIKQLFSSISQQKINLEGVVHCAGDMLEAPLMMSRDVQIDQQYQIHLKAALLLCQGASKLMLRKKCGSIVLVSSVVAEQGSSGQVVYASMKAAIKGLVTSLAQELGSYNIRVNALAPGVIATPLTAHFDDAKKQQLSQRTALKRLGEGEDIANVAAFLLSSQAAYITGQTIAVDGGLRL</sequence>
<proteinExistence type="inferred from homology"/>
<dbReference type="SUPFAM" id="SSF51735">
    <property type="entry name" value="NAD(P)-binding Rossmann-fold domains"/>
    <property type="match status" value="1"/>
</dbReference>